<evidence type="ECO:0000313" key="1">
    <source>
        <dbReference type="EMBL" id="GAG82154.1"/>
    </source>
</evidence>
<dbReference type="EMBL" id="BART01013872">
    <property type="protein sequence ID" value="GAG82154.1"/>
    <property type="molecule type" value="Genomic_DNA"/>
</dbReference>
<gene>
    <name evidence="1" type="ORF">S01H4_28086</name>
</gene>
<dbReference type="AlphaFoldDB" id="X1AJ03"/>
<comment type="caution">
    <text evidence="1">The sequence shown here is derived from an EMBL/GenBank/DDBJ whole genome shotgun (WGS) entry which is preliminary data.</text>
</comment>
<proteinExistence type="predicted"/>
<name>X1AJ03_9ZZZZ</name>
<sequence>MFFIRSFEAVYNYVIEQVAALTEYIDNAIAAIPEYDDTALIESIAAITFTSRG</sequence>
<organism evidence="1">
    <name type="scientific">marine sediment metagenome</name>
    <dbReference type="NCBI Taxonomy" id="412755"/>
    <lineage>
        <taxon>unclassified sequences</taxon>
        <taxon>metagenomes</taxon>
        <taxon>ecological metagenomes</taxon>
    </lineage>
</organism>
<feature type="non-terminal residue" evidence="1">
    <location>
        <position position="53"/>
    </location>
</feature>
<accession>X1AJ03</accession>
<reference evidence="1" key="1">
    <citation type="journal article" date="2014" name="Front. Microbiol.">
        <title>High frequency of phylogenetically diverse reductive dehalogenase-homologous genes in deep subseafloor sedimentary metagenomes.</title>
        <authorList>
            <person name="Kawai M."/>
            <person name="Futagami T."/>
            <person name="Toyoda A."/>
            <person name="Takaki Y."/>
            <person name="Nishi S."/>
            <person name="Hori S."/>
            <person name="Arai W."/>
            <person name="Tsubouchi T."/>
            <person name="Morono Y."/>
            <person name="Uchiyama I."/>
            <person name="Ito T."/>
            <person name="Fujiyama A."/>
            <person name="Inagaki F."/>
            <person name="Takami H."/>
        </authorList>
    </citation>
    <scope>NUCLEOTIDE SEQUENCE</scope>
    <source>
        <strain evidence="1">Expedition CK06-06</strain>
    </source>
</reference>
<protein>
    <submittedName>
        <fullName evidence="1">Uncharacterized protein</fullName>
    </submittedName>
</protein>